<dbReference type="Proteomes" id="UP000178783">
    <property type="component" value="Unassembled WGS sequence"/>
</dbReference>
<comment type="caution">
    <text evidence="2">The sequence shown here is derived from an EMBL/GenBank/DDBJ whole genome shotgun (WGS) entry which is preliminary data.</text>
</comment>
<reference evidence="2 3" key="1">
    <citation type="journal article" date="2016" name="Nat. Commun.">
        <title>Thousands of microbial genomes shed light on interconnected biogeochemical processes in an aquifer system.</title>
        <authorList>
            <person name="Anantharaman K."/>
            <person name="Brown C.T."/>
            <person name="Hug L.A."/>
            <person name="Sharon I."/>
            <person name="Castelle C.J."/>
            <person name="Probst A.J."/>
            <person name="Thomas B.C."/>
            <person name="Singh A."/>
            <person name="Wilkins M.J."/>
            <person name="Karaoz U."/>
            <person name="Brodie E.L."/>
            <person name="Williams K.H."/>
            <person name="Hubbard S.S."/>
            <person name="Banfield J.F."/>
        </authorList>
    </citation>
    <scope>NUCLEOTIDE SEQUENCE [LARGE SCALE GENOMIC DNA]</scope>
</reference>
<dbReference type="STRING" id="1797989.A3H66_00685"/>
<sequence length="344" mass="37059">MFNPLNFFKKKSTELSGFENSASEPVVEKKIQIDNVAVHTMPERFRHLPAKAEGAKTAGFLIMGGGLVFLIAVSVLAYFYLFKQPAGTVKEEQPAVTAGLPELTVPAAAADNQAPEVSATSTDISTATTTESVLPPDISLATSTATSTPETVPIAPIVGLIPSLDSDYDGLTDAEEILLGTATSTPDTDSDGYLDGAELINLYDPSASSTKLIANPGISFYENKTFGYSLLYPGVWQLTVNGGDDSIMFKSEDNQFFQVITQANAAKQTLDQWYIEQLTVAAVNDSDRSSGSSWQGIKNLDGLTVYLMDAGQNYIFTLAYTPGENNILDYIDIFDMMARSFTLK</sequence>
<dbReference type="EMBL" id="MFFW01000034">
    <property type="protein sequence ID" value="OGF24162.1"/>
    <property type="molecule type" value="Genomic_DNA"/>
</dbReference>
<evidence type="ECO:0000313" key="2">
    <source>
        <dbReference type="EMBL" id="OGF24162.1"/>
    </source>
</evidence>
<keyword evidence="1" id="KW-1133">Transmembrane helix</keyword>
<proteinExistence type="predicted"/>
<dbReference type="AlphaFoldDB" id="A0A1F5SC68"/>
<organism evidence="2 3">
    <name type="scientific">Candidatus Falkowbacteria bacterium RIFCSPLOWO2_02_FULL_45_21</name>
    <dbReference type="NCBI Taxonomy" id="1797989"/>
    <lineage>
        <taxon>Bacteria</taxon>
        <taxon>Candidatus Falkowiibacteriota</taxon>
    </lineage>
</organism>
<dbReference type="InterPro" id="IPR018247">
    <property type="entry name" value="EF_Hand_1_Ca_BS"/>
</dbReference>
<evidence type="ECO:0000256" key="1">
    <source>
        <dbReference type="SAM" id="Phobius"/>
    </source>
</evidence>
<evidence type="ECO:0000313" key="3">
    <source>
        <dbReference type="Proteomes" id="UP000178783"/>
    </source>
</evidence>
<feature type="transmembrane region" description="Helical" evidence="1">
    <location>
        <begin position="58"/>
        <end position="81"/>
    </location>
</feature>
<dbReference type="PROSITE" id="PS00018">
    <property type="entry name" value="EF_HAND_1"/>
    <property type="match status" value="1"/>
</dbReference>
<protein>
    <recommendedName>
        <fullName evidence="4">EF-hand domain-containing protein</fullName>
    </recommendedName>
</protein>
<name>A0A1F5SC68_9BACT</name>
<keyword evidence="1" id="KW-0812">Transmembrane</keyword>
<gene>
    <name evidence="2" type="ORF">A3H66_00685</name>
</gene>
<keyword evidence="1" id="KW-0472">Membrane</keyword>
<evidence type="ECO:0008006" key="4">
    <source>
        <dbReference type="Google" id="ProtNLM"/>
    </source>
</evidence>
<accession>A0A1F5SC68</accession>